<evidence type="ECO:0000313" key="9">
    <source>
        <dbReference type="Proteomes" id="UP000548582"/>
    </source>
</evidence>
<keyword evidence="5 6" id="KW-0408">Iron</keyword>
<organism evidence="8 9">
    <name type="scientific">Neoroseomonas marina</name>
    <dbReference type="NCBI Taxonomy" id="1232220"/>
    <lineage>
        <taxon>Bacteria</taxon>
        <taxon>Pseudomonadati</taxon>
        <taxon>Pseudomonadota</taxon>
        <taxon>Alphaproteobacteria</taxon>
        <taxon>Acetobacterales</taxon>
        <taxon>Acetobacteraceae</taxon>
        <taxon>Neoroseomonas</taxon>
    </lineage>
</organism>
<dbReference type="AlphaFoldDB" id="A0A848EJ64"/>
<protein>
    <submittedName>
        <fullName evidence="8">C-type cytochrome</fullName>
    </submittedName>
</protein>
<evidence type="ECO:0000256" key="6">
    <source>
        <dbReference type="PROSITE-ProRule" id="PRU00433"/>
    </source>
</evidence>
<proteinExistence type="predicted"/>
<comment type="caution">
    <text evidence="8">The sequence shown here is derived from an EMBL/GenBank/DDBJ whole genome shotgun (WGS) entry which is preliminary data.</text>
</comment>
<dbReference type="GO" id="GO:0009055">
    <property type="term" value="F:electron transfer activity"/>
    <property type="evidence" value="ECO:0007669"/>
    <property type="project" value="InterPro"/>
</dbReference>
<sequence length="110" mass="11480">MLTLALLAAPALAQDGRAAFEARCVSCHAADAGAPPGPGPNLAGLAGRRIGGDPRFDYSPALRGAQGAWTAARLSEFLEDPEEMFPGLWMGGNGVRDAAARRAIVDYLMR</sequence>
<evidence type="ECO:0000256" key="1">
    <source>
        <dbReference type="ARBA" id="ARBA00022448"/>
    </source>
</evidence>
<evidence type="ECO:0000313" key="8">
    <source>
        <dbReference type="EMBL" id="NMJ43495.1"/>
    </source>
</evidence>
<dbReference type="Pfam" id="PF00034">
    <property type="entry name" value="Cytochrom_C"/>
    <property type="match status" value="1"/>
</dbReference>
<keyword evidence="4" id="KW-0249">Electron transport</keyword>
<evidence type="ECO:0000256" key="3">
    <source>
        <dbReference type="ARBA" id="ARBA00022723"/>
    </source>
</evidence>
<evidence type="ECO:0000256" key="2">
    <source>
        <dbReference type="ARBA" id="ARBA00022617"/>
    </source>
</evidence>
<dbReference type="InterPro" id="IPR009056">
    <property type="entry name" value="Cyt_c-like_dom"/>
</dbReference>
<keyword evidence="1" id="KW-0813">Transport</keyword>
<keyword evidence="2 6" id="KW-0349">Heme</keyword>
<keyword evidence="9" id="KW-1185">Reference proteome</keyword>
<dbReference type="Proteomes" id="UP000548582">
    <property type="component" value="Unassembled WGS sequence"/>
</dbReference>
<dbReference type="SUPFAM" id="SSF46626">
    <property type="entry name" value="Cytochrome c"/>
    <property type="match status" value="1"/>
</dbReference>
<dbReference type="GO" id="GO:0046872">
    <property type="term" value="F:metal ion binding"/>
    <property type="evidence" value="ECO:0007669"/>
    <property type="project" value="UniProtKB-KW"/>
</dbReference>
<dbReference type="PANTHER" id="PTHR11961">
    <property type="entry name" value="CYTOCHROME C"/>
    <property type="match status" value="1"/>
</dbReference>
<evidence type="ECO:0000259" key="7">
    <source>
        <dbReference type="PROSITE" id="PS51007"/>
    </source>
</evidence>
<accession>A0A848EJ64</accession>
<reference evidence="8 9" key="1">
    <citation type="submission" date="2020-03" db="EMBL/GenBank/DDBJ databases">
        <authorList>
            <person name="Sun Q."/>
        </authorList>
    </citation>
    <scope>NUCLEOTIDE SEQUENCE [LARGE SCALE GENOMIC DNA]</scope>
    <source>
        <strain evidence="8 9">JC162</strain>
    </source>
</reference>
<evidence type="ECO:0000256" key="4">
    <source>
        <dbReference type="ARBA" id="ARBA00022982"/>
    </source>
</evidence>
<keyword evidence="3 6" id="KW-0479">Metal-binding</keyword>
<evidence type="ECO:0000256" key="5">
    <source>
        <dbReference type="ARBA" id="ARBA00023004"/>
    </source>
</evidence>
<name>A0A848EJ64_9PROT</name>
<dbReference type="RefSeq" id="WP_170055692.1">
    <property type="nucleotide sequence ID" value="NZ_JABBKX010000008.1"/>
</dbReference>
<dbReference type="EMBL" id="JABBKX010000008">
    <property type="protein sequence ID" value="NMJ43495.1"/>
    <property type="molecule type" value="Genomic_DNA"/>
</dbReference>
<dbReference type="InterPro" id="IPR036909">
    <property type="entry name" value="Cyt_c-like_dom_sf"/>
</dbReference>
<dbReference type="PROSITE" id="PS51007">
    <property type="entry name" value="CYTC"/>
    <property type="match status" value="1"/>
</dbReference>
<dbReference type="PRINTS" id="PR00604">
    <property type="entry name" value="CYTCHRMECIAB"/>
</dbReference>
<dbReference type="GO" id="GO:0020037">
    <property type="term" value="F:heme binding"/>
    <property type="evidence" value="ECO:0007669"/>
    <property type="project" value="InterPro"/>
</dbReference>
<gene>
    <name evidence="8" type="ORF">GWK16_19770</name>
</gene>
<feature type="domain" description="Cytochrome c" evidence="7">
    <location>
        <begin position="11"/>
        <end position="110"/>
    </location>
</feature>
<dbReference type="Gene3D" id="1.10.760.10">
    <property type="entry name" value="Cytochrome c-like domain"/>
    <property type="match status" value="1"/>
</dbReference>
<dbReference type="InterPro" id="IPR002327">
    <property type="entry name" value="Cyt_c_1A/1B"/>
</dbReference>